<proteinExistence type="predicted"/>
<protein>
    <recommendedName>
        <fullName evidence="3">RHS repeat-associated core domain-containing protein</fullName>
    </recommendedName>
</protein>
<dbReference type="OrthoDB" id="9816549at2"/>
<keyword evidence="2" id="KW-1185">Reference proteome</keyword>
<dbReference type="RefSeq" id="WP_046234645.1">
    <property type="nucleotide sequence ID" value="NZ_FONN01000034.1"/>
</dbReference>
<name>A0A1I2IDG1_9BACL</name>
<evidence type="ECO:0000313" key="2">
    <source>
        <dbReference type="Proteomes" id="UP000183410"/>
    </source>
</evidence>
<dbReference type="Proteomes" id="UP000183410">
    <property type="component" value="Unassembled WGS sequence"/>
</dbReference>
<evidence type="ECO:0008006" key="3">
    <source>
        <dbReference type="Google" id="ProtNLM"/>
    </source>
</evidence>
<evidence type="ECO:0000313" key="1">
    <source>
        <dbReference type="EMBL" id="SFF40422.1"/>
    </source>
</evidence>
<accession>A0A1I2IDG1</accession>
<organism evidence="1 2">
    <name type="scientific">Paenibacillus algorifonticola</name>
    <dbReference type="NCBI Taxonomy" id="684063"/>
    <lineage>
        <taxon>Bacteria</taxon>
        <taxon>Bacillati</taxon>
        <taxon>Bacillota</taxon>
        <taxon>Bacilli</taxon>
        <taxon>Bacillales</taxon>
        <taxon>Paenibacillaceae</taxon>
        <taxon>Paenibacillus</taxon>
    </lineage>
</organism>
<dbReference type="AlphaFoldDB" id="A0A1I2IDG1"/>
<reference evidence="2" key="1">
    <citation type="submission" date="2016-10" db="EMBL/GenBank/DDBJ databases">
        <authorList>
            <person name="Varghese N."/>
            <person name="Submissions S."/>
        </authorList>
    </citation>
    <scope>NUCLEOTIDE SEQUENCE [LARGE SCALE GENOMIC DNA]</scope>
    <source>
        <strain evidence="2">CGMCC 1.10223</strain>
    </source>
</reference>
<dbReference type="EMBL" id="FONN01000034">
    <property type="protein sequence ID" value="SFF40422.1"/>
    <property type="molecule type" value="Genomic_DNA"/>
</dbReference>
<sequence>MANEGDLTNPLSQNLYTYVHNNPLNWVDSLGHWIEGIDNQLSVSDQTKIRQLTSDWYEAKGNKALQANLSQAAQNTRIKHFINVANKTREKLNDDFVEAIADSIPNPRSAIKNASKSIIKMFVKSMDDDVTFIYRRSDNTDSQSMTAEHRDVMKMRKGVLQRKGRNDEALSWSTNMMLPGWVSTVEAINATGIFEAKLDGNGHVSIAPTAAVQKAFGTMADWRNSYDNANTTRHFYTAILMTRSALQLNNTYCKGRGI</sequence>
<gene>
    <name evidence="1" type="ORF">SAMN04487969_13439</name>
</gene>